<sequence length="77" mass="8482">MSKGTMTLQPALHRAQIELDKMPANAVILDSYGHAWQQGGTPGRGVASGYWYRAFGDDTEVSSFELAQRGPIKRMKV</sequence>
<proteinExistence type="predicted"/>
<dbReference type="KEGG" id="cart:PA27867_3604"/>
<dbReference type="STRING" id="670052.PA27867_3604"/>
<dbReference type="AlphaFoldDB" id="A0A1B1BQ65"/>
<reference evidence="1 2" key="1">
    <citation type="submission" date="2016-06" db="EMBL/GenBank/DDBJ databases">
        <title>Genome sequencing of Cryobacterium arcticum PAMC 27867.</title>
        <authorList>
            <person name="Lee J."/>
            <person name="Kim O.-S."/>
        </authorList>
    </citation>
    <scope>NUCLEOTIDE SEQUENCE [LARGE SCALE GENOMIC DNA]</scope>
    <source>
        <strain evidence="1 2">PAMC 27867</strain>
    </source>
</reference>
<keyword evidence="2" id="KW-1185">Reference proteome</keyword>
<name>A0A1B1BQ65_9MICO</name>
<dbReference type="Proteomes" id="UP000092582">
    <property type="component" value="Chromosome 1"/>
</dbReference>
<accession>A0A1B1BQ65</accession>
<dbReference type="EMBL" id="CP016282">
    <property type="protein sequence ID" value="ANP74523.1"/>
    <property type="molecule type" value="Genomic_DNA"/>
</dbReference>
<protein>
    <submittedName>
        <fullName evidence="1">Uncharacterized protein</fullName>
    </submittedName>
</protein>
<evidence type="ECO:0000313" key="2">
    <source>
        <dbReference type="Proteomes" id="UP000092582"/>
    </source>
</evidence>
<dbReference type="RefSeq" id="WP_066598446.1">
    <property type="nucleotide sequence ID" value="NZ_CP016282.1"/>
</dbReference>
<organism evidence="1 2">
    <name type="scientific">Cryobacterium arcticum</name>
    <dbReference type="NCBI Taxonomy" id="670052"/>
    <lineage>
        <taxon>Bacteria</taxon>
        <taxon>Bacillati</taxon>
        <taxon>Actinomycetota</taxon>
        <taxon>Actinomycetes</taxon>
        <taxon>Micrococcales</taxon>
        <taxon>Microbacteriaceae</taxon>
        <taxon>Cryobacterium</taxon>
    </lineage>
</organism>
<evidence type="ECO:0000313" key="1">
    <source>
        <dbReference type="EMBL" id="ANP74523.1"/>
    </source>
</evidence>
<gene>
    <name evidence="1" type="ORF">PA27867_3604</name>
</gene>